<evidence type="ECO:0000313" key="3">
    <source>
        <dbReference type="EMBL" id="GGA85272.1"/>
    </source>
</evidence>
<feature type="signal peptide" evidence="2">
    <location>
        <begin position="1"/>
        <end position="19"/>
    </location>
</feature>
<comment type="caution">
    <text evidence="3">The sequence shown here is derived from an EMBL/GenBank/DDBJ whole genome shotgun (WGS) entry which is preliminary data.</text>
</comment>
<reference evidence="3" key="1">
    <citation type="journal article" date="2014" name="Int. J. Syst. Evol. Microbiol.">
        <title>Complete genome sequence of Corynebacterium casei LMG S-19264T (=DSM 44701T), isolated from a smear-ripened cheese.</title>
        <authorList>
            <consortium name="US DOE Joint Genome Institute (JGI-PGF)"/>
            <person name="Walter F."/>
            <person name="Albersmeier A."/>
            <person name="Kalinowski J."/>
            <person name="Ruckert C."/>
        </authorList>
    </citation>
    <scope>NUCLEOTIDE SEQUENCE</scope>
    <source>
        <strain evidence="3">CGMCC 1.15322</strain>
    </source>
</reference>
<dbReference type="AlphaFoldDB" id="A0A916WC55"/>
<dbReference type="Proteomes" id="UP000620596">
    <property type="component" value="Unassembled WGS sequence"/>
</dbReference>
<feature type="chain" id="PRO_5037058405" description="Plastocyanin" evidence="2">
    <location>
        <begin position="20"/>
        <end position="216"/>
    </location>
</feature>
<dbReference type="EMBL" id="BMIG01000001">
    <property type="protein sequence ID" value="GGA85272.1"/>
    <property type="molecule type" value="Genomic_DNA"/>
</dbReference>
<protein>
    <recommendedName>
        <fullName evidence="5">Plastocyanin</fullName>
    </recommendedName>
</protein>
<reference evidence="3" key="2">
    <citation type="submission" date="2020-09" db="EMBL/GenBank/DDBJ databases">
        <authorList>
            <person name="Sun Q."/>
            <person name="Zhou Y."/>
        </authorList>
    </citation>
    <scope>NUCLEOTIDE SEQUENCE</scope>
    <source>
        <strain evidence="3">CGMCC 1.15322</strain>
    </source>
</reference>
<evidence type="ECO:0000256" key="1">
    <source>
        <dbReference type="ARBA" id="ARBA00004418"/>
    </source>
</evidence>
<accession>A0A916WC55</accession>
<dbReference type="RefSeq" id="WP_188705747.1">
    <property type="nucleotide sequence ID" value="NZ_BMIG01000001.1"/>
</dbReference>
<dbReference type="SUPFAM" id="SSF49503">
    <property type="entry name" value="Cupredoxins"/>
    <property type="match status" value="1"/>
</dbReference>
<dbReference type="InterPro" id="IPR008972">
    <property type="entry name" value="Cupredoxin"/>
</dbReference>
<proteinExistence type="predicted"/>
<comment type="subcellular location">
    <subcellularLocation>
        <location evidence="1">Periplasm</location>
    </subcellularLocation>
</comment>
<name>A0A916WC55_9BURK</name>
<keyword evidence="4" id="KW-1185">Reference proteome</keyword>
<keyword evidence="2" id="KW-0732">Signal</keyword>
<dbReference type="GO" id="GO:0042597">
    <property type="term" value="C:periplasmic space"/>
    <property type="evidence" value="ECO:0007669"/>
    <property type="project" value="UniProtKB-SubCell"/>
</dbReference>
<sequence length="216" mass="22901">MKKTILSLTLAALTGWASAGNLQVLVLDKEGKPVQDAVVVVIPANKGTPKTALPMQVTITQEKMRFIPAVSVVAVGTKALFVNNDPWEHHVRASAAGFAQFNTASSGGFELRLDGKPEGKPGKTAEAVFEKAGAVLLGCHIHGSMRGHVYVSESPWTLLTGADGIANIEQIPDGGAQIKVWHADQLLDIAPQQTTVSASPGKATMQLTVVPRRRRI</sequence>
<organism evidence="3 4">
    <name type="scientific">Polaromonas eurypsychrophila</name>
    <dbReference type="NCBI Taxonomy" id="1614635"/>
    <lineage>
        <taxon>Bacteria</taxon>
        <taxon>Pseudomonadati</taxon>
        <taxon>Pseudomonadota</taxon>
        <taxon>Betaproteobacteria</taxon>
        <taxon>Burkholderiales</taxon>
        <taxon>Comamonadaceae</taxon>
        <taxon>Polaromonas</taxon>
    </lineage>
</organism>
<gene>
    <name evidence="3" type="ORF">GCM10011496_02300</name>
</gene>
<evidence type="ECO:0000256" key="2">
    <source>
        <dbReference type="SAM" id="SignalP"/>
    </source>
</evidence>
<evidence type="ECO:0008006" key="5">
    <source>
        <dbReference type="Google" id="ProtNLM"/>
    </source>
</evidence>
<evidence type="ECO:0000313" key="4">
    <source>
        <dbReference type="Proteomes" id="UP000620596"/>
    </source>
</evidence>
<dbReference type="Gene3D" id="2.60.40.420">
    <property type="entry name" value="Cupredoxins - blue copper proteins"/>
    <property type="match status" value="1"/>
</dbReference>